<name>A0A7V3ZHG1_DICTH</name>
<dbReference type="PROSITE" id="PS51832">
    <property type="entry name" value="HD_GYP"/>
    <property type="match status" value="1"/>
</dbReference>
<dbReference type="PROSITE" id="PS51831">
    <property type="entry name" value="HD"/>
    <property type="match status" value="1"/>
</dbReference>
<dbReference type="InterPro" id="IPR006674">
    <property type="entry name" value="HD_domain"/>
</dbReference>
<dbReference type="InterPro" id="IPR029016">
    <property type="entry name" value="GAF-like_dom_sf"/>
</dbReference>
<dbReference type="SUPFAM" id="SSF109604">
    <property type="entry name" value="HD-domain/PDEase-like"/>
    <property type="match status" value="1"/>
</dbReference>
<dbReference type="RefSeq" id="WP_149123139.1">
    <property type="nucleotide sequence ID" value="NZ_VTFL01000005.1"/>
</dbReference>
<dbReference type="EMBL" id="DTDV01000005">
    <property type="protein sequence ID" value="HGK23066.1"/>
    <property type="molecule type" value="Genomic_DNA"/>
</dbReference>
<dbReference type="Gene3D" id="3.30.450.40">
    <property type="match status" value="1"/>
</dbReference>
<reference evidence="3" key="1">
    <citation type="journal article" date="2020" name="mSystems">
        <title>Genome- and Community-Level Interaction Insights into Carbon Utilization and Element Cycling Functions of Hydrothermarchaeota in Hydrothermal Sediment.</title>
        <authorList>
            <person name="Zhou Z."/>
            <person name="Liu Y."/>
            <person name="Xu W."/>
            <person name="Pan J."/>
            <person name="Luo Z.H."/>
            <person name="Li M."/>
        </authorList>
    </citation>
    <scope>NUCLEOTIDE SEQUENCE [LARGE SCALE GENOMIC DNA]</scope>
    <source>
        <strain evidence="3">SpSt-70</strain>
    </source>
</reference>
<accession>A0A7V3ZHG1</accession>
<evidence type="ECO:0000259" key="2">
    <source>
        <dbReference type="PROSITE" id="PS51832"/>
    </source>
</evidence>
<gene>
    <name evidence="3" type="ORF">ENU78_01220</name>
</gene>
<dbReference type="SUPFAM" id="SSF55781">
    <property type="entry name" value="GAF domain-like"/>
    <property type="match status" value="1"/>
</dbReference>
<dbReference type="SMART" id="SM00065">
    <property type="entry name" value="GAF"/>
    <property type="match status" value="1"/>
</dbReference>
<organism evidence="3">
    <name type="scientific">Dictyoglomus thermophilum</name>
    <dbReference type="NCBI Taxonomy" id="14"/>
    <lineage>
        <taxon>Bacteria</taxon>
        <taxon>Pseudomonadati</taxon>
        <taxon>Dictyoglomota</taxon>
        <taxon>Dictyoglomia</taxon>
        <taxon>Dictyoglomales</taxon>
        <taxon>Dictyoglomaceae</taxon>
        <taxon>Dictyoglomus</taxon>
    </lineage>
</organism>
<dbReference type="Pfam" id="PF01590">
    <property type="entry name" value="GAF"/>
    <property type="match status" value="1"/>
</dbReference>
<feature type="domain" description="HD-GYP" evidence="2">
    <location>
        <begin position="178"/>
        <end position="371"/>
    </location>
</feature>
<dbReference type="Gene3D" id="1.10.3210.10">
    <property type="entry name" value="Hypothetical protein af1432"/>
    <property type="match status" value="1"/>
</dbReference>
<dbReference type="NCBIfam" id="TIGR00277">
    <property type="entry name" value="HDIG"/>
    <property type="match status" value="1"/>
</dbReference>
<evidence type="ECO:0000313" key="3">
    <source>
        <dbReference type="EMBL" id="HGK23066.1"/>
    </source>
</evidence>
<sequence>MAKSIKYFENKVKELSLLLNISYKINSKLNIHELLELIMNLVKENLNVEACSLMLLNRNKEELYFEIALGEKGEKIKRYSLKVGEGIAGKVVETGIPIIENDVENNPFFTSKFDFLTSFKTKSLLCVPLIYQDEIIGVIEVINKKGRRKFNKNDLKLLQAIANQASIAIKNALLYQDLKNLFFDTIESLVSAIDAKDPYTHGHSKRVSEIAVMIAKEINNSESFLEKVKLAGLLHDIGKIGIDERILTKKDKLTQEEREIIKKHPTIGRRILEPIELLKDIIPGVEEHHERYDGSGYPKGLRGDSISLLGRIISVADVLDALTSDRPYRRGLEAELAVLEIGKLSGIEFDPFIVSILNDLYKRGKLNCFGS</sequence>
<comment type="caution">
    <text evidence="3">The sequence shown here is derived from an EMBL/GenBank/DDBJ whole genome shotgun (WGS) entry which is preliminary data.</text>
</comment>
<evidence type="ECO:0000259" key="1">
    <source>
        <dbReference type="PROSITE" id="PS51831"/>
    </source>
</evidence>
<dbReference type="PANTHER" id="PTHR43155">
    <property type="entry name" value="CYCLIC DI-GMP PHOSPHODIESTERASE PA4108-RELATED"/>
    <property type="match status" value="1"/>
</dbReference>
<dbReference type="Pfam" id="PF13487">
    <property type="entry name" value="HD_5"/>
    <property type="match status" value="1"/>
</dbReference>
<dbReference type="PANTHER" id="PTHR43155:SF2">
    <property type="entry name" value="CYCLIC DI-GMP PHOSPHODIESTERASE PA4108"/>
    <property type="match status" value="1"/>
</dbReference>
<dbReference type="InterPro" id="IPR006675">
    <property type="entry name" value="HDIG_dom"/>
</dbReference>
<protein>
    <submittedName>
        <fullName evidence="3">HD-GYP domain-containing protein</fullName>
    </submittedName>
</protein>
<dbReference type="AlphaFoldDB" id="A0A7V3ZHG1"/>
<dbReference type="InterPro" id="IPR037522">
    <property type="entry name" value="HD_GYP_dom"/>
</dbReference>
<dbReference type="CDD" id="cd00077">
    <property type="entry name" value="HDc"/>
    <property type="match status" value="1"/>
</dbReference>
<feature type="domain" description="HD" evidence="1">
    <location>
        <begin position="200"/>
        <end position="322"/>
    </location>
</feature>
<dbReference type="InterPro" id="IPR003018">
    <property type="entry name" value="GAF"/>
</dbReference>
<dbReference type="InterPro" id="IPR003607">
    <property type="entry name" value="HD/PDEase_dom"/>
</dbReference>
<proteinExistence type="predicted"/>
<dbReference type="SMART" id="SM00471">
    <property type="entry name" value="HDc"/>
    <property type="match status" value="1"/>
</dbReference>